<dbReference type="CDD" id="cd07570">
    <property type="entry name" value="GAT_Gln-NAD-synth"/>
    <property type="match status" value="1"/>
</dbReference>
<keyword evidence="8 10" id="KW-0520">NAD</keyword>
<dbReference type="Gene3D" id="3.60.110.10">
    <property type="entry name" value="Carbon-nitrogen hydrolase"/>
    <property type="match status" value="1"/>
</dbReference>
<dbReference type="PANTHER" id="PTHR23090:SF9">
    <property type="entry name" value="GLUTAMINE-DEPENDENT NAD(+) SYNTHETASE"/>
    <property type="match status" value="1"/>
</dbReference>
<comment type="catalytic activity">
    <reaction evidence="10">
        <text>deamido-NAD(+) + L-glutamine + ATP + H2O = L-glutamate + AMP + diphosphate + NAD(+) + H(+)</text>
        <dbReference type="Rhea" id="RHEA:24384"/>
        <dbReference type="ChEBI" id="CHEBI:15377"/>
        <dbReference type="ChEBI" id="CHEBI:15378"/>
        <dbReference type="ChEBI" id="CHEBI:29985"/>
        <dbReference type="ChEBI" id="CHEBI:30616"/>
        <dbReference type="ChEBI" id="CHEBI:33019"/>
        <dbReference type="ChEBI" id="CHEBI:57540"/>
        <dbReference type="ChEBI" id="CHEBI:58359"/>
        <dbReference type="ChEBI" id="CHEBI:58437"/>
        <dbReference type="ChEBI" id="CHEBI:456215"/>
        <dbReference type="EC" id="6.3.5.1"/>
    </reaction>
</comment>
<evidence type="ECO:0000313" key="13">
    <source>
        <dbReference type="Proteomes" id="UP000230750"/>
    </source>
</evidence>
<dbReference type="GO" id="GO:0003952">
    <property type="term" value="F:NAD+ synthase (glutamine-hydrolyzing) activity"/>
    <property type="evidence" value="ECO:0007669"/>
    <property type="project" value="UniProtKB-UniRule"/>
</dbReference>
<dbReference type="PIRSF" id="PIRSF006630">
    <property type="entry name" value="NADS_GAT"/>
    <property type="match status" value="1"/>
</dbReference>
<dbReference type="InterPro" id="IPR014445">
    <property type="entry name" value="Gln-dep_NAD_synthase"/>
</dbReference>
<dbReference type="AlphaFoldDB" id="A0A2G8LB38"/>
<dbReference type="GO" id="GO:0009435">
    <property type="term" value="P:NAD+ biosynthetic process"/>
    <property type="evidence" value="ECO:0007669"/>
    <property type="project" value="UniProtKB-UniRule"/>
</dbReference>
<dbReference type="EC" id="6.3.5.1" evidence="3 10"/>
<dbReference type="GO" id="GO:0005737">
    <property type="term" value="C:cytoplasm"/>
    <property type="evidence" value="ECO:0007669"/>
    <property type="project" value="InterPro"/>
</dbReference>
<dbReference type="Gene3D" id="3.40.50.620">
    <property type="entry name" value="HUPs"/>
    <property type="match status" value="1"/>
</dbReference>
<dbReference type="FunFam" id="3.60.110.10:FF:000003">
    <property type="entry name" value="Glutamine-dependent NAD(+) synthetase"/>
    <property type="match status" value="1"/>
</dbReference>
<dbReference type="InterPro" id="IPR003694">
    <property type="entry name" value="NAD_synthase"/>
</dbReference>
<keyword evidence="6 10" id="KW-0547">Nucleotide-binding</keyword>
<keyword evidence="5 10" id="KW-0436">Ligase</keyword>
<evidence type="ECO:0000256" key="8">
    <source>
        <dbReference type="ARBA" id="ARBA00023027"/>
    </source>
</evidence>
<name>A0A2G8LB38_STIJA</name>
<evidence type="ECO:0000256" key="6">
    <source>
        <dbReference type="ARBA" id="ARBA00022741"/>
    </source>
</evidence>
<dbReference type="InterPro" id="IPR003010">
    <property type="entry name" value="C-N_Hydrolase"/>
</dbReference>
<evidence type="ECO:0000256" key="4">
    <source>
        <dbReference type="ARBA" id="ARBA00017309"/>
    </source>
</evidence>
<comment type="similarity">
    <text evidence="2 10">In the C-terminal section; belongs to the NAD synthetase family.</text>
</comment>
<keyword evidence="13" id="KW-1185">Reference proteome</keyword>
<dbReference type="OrthoDB" id="2020662at2759"/>
<dbReference type="UniPathway" id="UPA00253">
    <property type="reaction ID" value="UER00334"/>
</dbReference>
<reference evidence="12 13" key="1">
    <citation type="journal article" date="2017" name="PLoS Biol.">
        <title>The sea cucumber genome provides insights into morphological evolution and visceral regeneration.</title>
        <authorList>
            <person name="Zhang X."/>
            <person name="Sun L."/>
            <person name="Yuan J."/>
            <person name="Sun Y."/>
            <person name="Gao Y."/>
            <person name="Zhang L."/>
            <person name="Li S."/>
            <person name="Dai H."/>
            <person name="Hamel J.F."/>
            <person name="Liu C."/>
            <person name="Yu Y."/>
            <person name="Liu S."/>
            <person name="Lin W."/>
            <person name="Guo K."/>
            <person name="Jin S."/>
            <person name="Xu P."/>
            <person name="Storey K.B."/>
            <person name="Huan P."/>
            <person name="Zhang T."/>
            <person name="Zhou Y."/>
            <person name="Zhang J."/>
            <person name="Lin C."/>
            <person name="Li X."/>
            <person name="Xing L."/>
            <person name="Huo D."/>
            <person name="Sun M."/>
            <person name="Wang L."/>
            <person name="Mercier A."/>
            <person name="Li F."/>
            <person name="Yang H."/>
            <person name="Xiang J."/>
        </authorList>
    </citation>
    <scope>NUCLEOTIDE SEQUENCE [LARGE SCALE GENOMIC DNA]</scope>
    <source>
        <strain evidence="12">Shaxun</strain>
        <tissue evidence="12">Muscle</tissue>
    </source>
</reference>
<dbReference type="SUPFAM" id="SSF52402">
    <property type="entry name" value="Adenine nucleotide alpha hydrolases-like"/>
    <property type="match status" value="1"/>
</dbReference>
<dbReference type="Pfam" id="PF02540">
    <property type="entry name" value="NAD_synthase"/>
    <property type="match status" value="1"/>
</dbReference>
<keyword evidence="7 10" id="KW-0067">ATP-binding</keyword>
<accession>A0A2G8LB38</accession>
<dbReference type="Proteomes" id="UP000230750">
    <property type="component" value="Unassembled WGS sequence"/>
</dbReference>
<dbReference type="InterPro" id="IPR014729">
    <property type="entry name" value="Rossmann-like_a/b/a_fold"/>
</dbReference>
<evidence type="ECO:0000313" key="12">
    <source>
        <dbReference type="EMBL" id="PIK57459.1"/>
    </source>
</evidence>
<evidence type="ECO:0000256" key="10">
    <source>
        <dbReference type="PIRNR" id="PIRNR006630"/>
    </source>
</evidence>
<dbReference type="SUPFAM" id="SSF56317">
    <property type="entry name" value="Carbon-nitrogen hydrolase"/>
    <property type="match status" value="1"/>
</dbReference>
<dbReference type="PANTHER" id="PTHR23090">
    <property type="entry name" value="NH 3 /GLUTAMINE-DEPENDENT NAD + SYNTHETASE"/>
    <property type="match status" value="1"/>
</dbReference>
<dbReference type="InterPro" id="IPR036526">
    <property type="entry name" value="C-N_Hydrolase_sf"/>
</dbReference>
<dbReference type="GO" id="GO:0004359">
    <property type="term" value="F:glutaminase activity"/>
    <property type="evidence" value="ECO:0007669"/>
    <property type="project" value="InterPro"/>
</dbReference>
<dbReference type="InterPro" id="IPR022310">
    <property type="entry name" value="NAD/GMP_synthase"/>
</dbReference>
<dbReference type="Pfam" id="PF00795">
    <property type="entry name" value="CN_hydrolase"/>
    <property type="match status" value="1"/>
</dbReference>
<comment type="caution">
    <text evidence="12">The sequence shown here is derived from an EMBL/GenBank/DDBJ whole genome shotgun (WGS) entry which is preliminary data.</text>
</comment>
<sequence>MGRTVTLAACTLNQWAMDFEGNLARILKSIEIAKEKGASYRLGPELEICGYGCSDHFYESDTCLHSWQVLAELLKSPITREIICDVGMPVMHKNVRYNCRIIFLNRKILLIKPKTDMANHGNYRELRWFTAWAKHQIIEEYYLPRMIAKITNQTTVPIGDAVLSTRDTCIGSEVCEGLWTANSPHIAMCLDGVEIFTNGSGSYHQLRKGHTLVDLIKSCTMKCGGIYMYSNLRGCDGERAYYYGGSTIALNGDIITRGEEFSLQDVEVVVTTVDLEDVRAYRAHVSSTSQQASRAKPFPRIEVDFSLSSLLNNVPAMPPVPPRLYSPEEEIAMGPACWLWDYLRRSGQAGFFIALSGGIDSSSTACIVASMCRIVCKAVNEGNEQVLSDVRRIANEPSYTPTNPTELAGRLLVTCYMGTKNSSISTYTHAKNLAEQIGSHHFAVTIDQSVQSSVEIFTNATGKSPAFKVHGGSWRENLALQNIQARSRMVLSYLFAQLTMWSEDKPGGCWSLEPPMWMNGENLSTSWFYDLSDRS</sequence>
<evidence type="ECO:0000256" key="3">
    <source>
        <dbReference type="ARBA" id="ARBA00012743"/>
    </source>
</evidence>
<evidence type="ECO:0000256" key="2">
    <source>
        <dbReference type="ARBA" id="ARBA00007145"/>
    </source>
</evidence>
<dbReference type="STRING" id="307972.A0A2G8LB38"/>
<protein>
    <recommendedName>
        <fullName evidence="4 10">Glutamine-dependent NAD(+) synthetase</fullName>
        <ecNumber evidence="3 10">6.3.5.1</ecNumber>
    </recommendedName>
    <alternativeName>
        <fullName evidence="9 10">NAD(+) synthase [glutamine-hydrolyzing]</fullName>
    </alternativeName>
</protein>
<dbReference type="GO" id="GO:0005524">
    <property type="term" value="F:ATP binding"/>
    <property type="evidence" value="ECO:0007669"/>
    <property type="project" value="UniProtKB-UniRule"/>
</dbReference>
<dbReference type="PROSITE" id="PS50263">
    <property type="entry name" value="CN_HYDROLASE"/>
    <property type="match status" value="1"/>
</dbReference>
<dbReference type="CDD" id="cd00553">
    <property type="entry name" value="NAD_synthase"/>
    <property type="match status" value="1"/>
</dbReference>
<evidence type="ECO:0000256" key="9">
    <source>
        <dbReference type="ARBA" id="ARBA00030681"/>
    </source>
</evidence>
<evidence type="ECO:0000259" key="11">
    <source>
        <dbReference type="PROSITE" id="PS50263"/>
    </source>
</evidence>
<evidence type="ECO:0000256" key="7">
    <source>
        <dbReference type="ARBA" id="ARBA00022840"/>
    </source>
</evidence>
<organism evidence="12 13">
    <name type="scientific">Stichopus japonicus</name>
    <name type="common">Sea cucumber</name>
    <dbReference type="NCBI Taxonomy" id="307972"/>
    <lineage>
        <taxon>Eukaryota</taxon>
        <taxon>Metazoa</taxon>
        <taxon>Echinodermata</taxon>
        <taxon>Eleutherozoa</taxon>
        <taxon>Echinozoa</taxon>
        <taxon>Holothuroidea</taxon>
        <taxon>Aspidochirotacea</taxon>
        <taxon>Aspidochirotida</taxon>
        <taxon>Stichopodidae</taxon>
        <taxon>Apostichopus</taxon>
    </lineage>
</organism>
<comment type="pathway">
    <text evidence="1 10">Cofactor biosynthesis; NAD(+) biosynthesis; NAD(+) from deamido-NAD(+) (L-Gln route): step 1/1.</text>
</comment>
<gene>
    <name evidence="12" type="ORF">BSL78_05612</name>
</gene>
<evidence type="ECO:0000256" key="1">
    <source>
        <dbReference type="ARBA" id="ARBA00005188"/>
    </source>
</evidence>
<evidence type="ECO:0000256" key="5">
    <source>
        <dbReference type="ARBA" id="ARBA00022598"/>
    </source>
</evidence>
<proteinExistence type="inferred from homology"/>
<dbReference type="EMBL" id="MRZV01000141">
    <property type="protein sequence ID" value="PIK57459.1"/>
    <property type="molecule type" value="Genomic_DNA"/>
</dbReference>
<feature type="domain" description="CN hydrolase" evidence="11">
    <location>
        <begin position="5"/>
        <end position="275"/>
    </location>
</feature>